<evidence type="ECO:0008006" key="4">
    <source>
        <dbReference type="Google" id="ProtNLM"/>
    </source>
</evidence>
<comment type="caution">
    <text evidence="2">The sequence shown here is derived from an EMBL/GenBank/DDBJ whole genome shotgun (WGS) entry which is preliminary data.</text>
</comment>
<protein>
    <recommendedName>
        <fullName evidence="4">Zinc ribbon domain-containing protein</fullName>
    </recommendedName>
</protein>
<dbReference type="Proteomes" id="UP000075260">
    <property type="component" value="Unassembled WGS sequence"/>
</dbReference>
<proteinExistence type="predicted"/>
<accession>A0A150Q4V6</accession>
<dbReference type="RefSeq" id="WP_061612363.1">
    <property type="nucleotide sequence ID" value="NZ_JEMA01001048.1"/>
</dbReference>
<gene>
    <name evidence="2" type="ORF">BE15_04130</name>
</gene>
<keyword evidence="1" id="KW-0175">Coiled coil</keyword>
<sequence length="100" mass="10842">MEQVLVEKKVLAASERLSVAQEQLDAAMQGPGGSRPDVEAMKEVSERLREARACIEQLQQHIESTAEAVPSMRHCPACGASIRAKATLCGHCWTKVSPTL</sequence>
<name>A0A150Q4V6_SORCE</name>
<evidence type="ECO:0000313" key="2">
    <source>
        <dbReference type="EMBL" id="KYF62999.1"/>
    </source>
</evidence>
<dbReference type="AlphaFoldDB" id="A0A150Q4V6"/>
<evidence type="ECO:0000256" key="1">
    <source>
        <dbReference type="SAM" id="Coils"/>
    </source>
</evidence>
<evidence type="ECO:0000313" key="3">
    <source>
        <dbReference type="Proteomes" id="UP000075260"/>
    </source>
</evidence>
<organism evidence="2 3">
    <name type="scientific">Sorangium cellulosum</name>
    <name type="common">Polyangium cellulosum</name>
    <dbReference type="NCBI Taxonomy" id="56"/>
    <lineage>
        <taxon>Bacteria</taxon>
        <taxon>Pseudomonadati</taxon>
        <taxon>Myxococcota</taxon>
        <taxon>Polyangia</taxon>
        <taxon>Polyangiales</taxon>
        <taxon>Polyangiaceae</taxon>
        <taxon>Sorangium</taxon>
    </lineage>
</organism>
<dbReference type="EMBL" id="JEMA01001048">
    <property type="protein sequence ID" value="KYF62999.1"/>
    <property type="molecule type" value="Genomic_DNA"/>
</dbReference>
<feature type="coiled-coil region" evidence="1">
    <location>
        <begin position="41"/>
        <end position="68"/>
    </location>
</feature>
<reference evidence="2 3" key="1">
    <citation type="submission" date="2014-02" db="EMBL/GenBank/DDBJ databases">
        <title>The small core and large imbalanced accessory genome model reveals a collaborative survival strategy of Sorangium cellulosum strains in nature.</title>
        <authorList>
            <person name="Han K."/>
            <person name="Peng R."/>
            <person name="Blom J."/>
            <person name="Li Y.-Z."/>
        </authorList>
    </citation>
    <scope>NUCLEOTIDE SEQUENCE [LARGE SCALE GENOMIC DNA]</scope>
    <source>
        <strain evidence="2 3">So0008-312</strain>
    </source>
</reference>